<organism evidence="1 2">
    <name type="scientific">Austropuccinia psidii MF-1</name>
    <dbReference type="NCBI Taxonomy" id="1389203"/>
    <lineage>
        <taxon>Eukaryota</taxon>
        <taxon>Fungi</taxon>
        <taxon>Dikarya</taxon>
        <taxon>Basidiomycota</taxon>
        <taxon>Pucciniomycotina</taxon>
        <taxon>Pucciniomycetes</taxon>
        <taxon>Pucciniales</taxon>
        <taxon>Sphaerophragmiaceae</taxon>
        <taxon>Austropuccinia</taxon>
    </lineage>
</organism>
<gene>
    <name evidence="1" type="ORF">O181_040134</name>
</gene>
<proteinExistence type="predicted"/>
<protein>
    <submittedName>
        <fullName evidence="1">Uncharacterized protein</fullName>
    </submittedName>
</protein>
<sequence length="153" mass="17292">MVTFSGPNYMIPNQRSHNPMPILKEDSSAHQSGNPWWVSEDYSRTPTTWTCRSWVGNSIQDYSKGAILRGITLFQSVVRAASTSAPLGKFNWSIQVILKYPVWPWPNWANSVPEFRFQDGQNCIGPIQTIQPVTHLSGSAFQLFTYTGHLFPS</sequence>
<accession>A0A9Q3DBM9</accession>
<evidence type="ECO:0000313" key="2">
    <source>
        <dbReference type="Proteomes" id="UP000765509"/>
    </source>
</evidence>
<dbReference type="OrthoDB" id="10261522at2759"/>
<keyword evidence="2" id="KW-1185">Reference proteome</keyword>
<dbReference type="EMBL" id="AVOT02015806">
    <property type="protein sequence ID" value="MBW0500419.1"/>
    <property type="molecule type" value="Genomic_DNA"/>
</dbReference>
<evidence type="ECO:0000313" key="1">
    <source>
        <dbReference type="EMBL" id="MBW0500419.1"/>
    </source>
</evidence>
<name>A0A9Q3DBM9_9BASI</name>
<dbReference type="AlphaFoldDB" id="A0A9Q3DBM9"/>
<reference evidence="1" key="1">
    <citation type="submission" date="2021-03" db="EMBL/GenBank/DDBJ databases">
        <title>Draft genome sequence of rust myrtle Austropuccinia psidii MF-1, a brazilian biotype.</title>
        <authorList>
            <person name="Quecine M.C."/>
            <person name="Pachon D.M.R."/>
            <person name="Bonatelli M.L."/>
            <person name="Correr F.H."/>
            <person name="Franceschini L.M."/>
            <person name="Leite T.F."/>
            <person name="Margarido G.R.A."/>
            <person name="Almeida C.A."/>
            <person name="Ferrarezi J.A."/>
            <person name="Labate C.A."/>
        </authorList>
    </citation>
    <scope>NUCLEOTIDE SEQUENCE</scope>
    <source>
        <strain evidence="1">MF-1</strain>
    </source>
</reference>
<comment type="caution">
    <text evidence="1">The sequence shown here is derived from an EMBL/GenBank/DDBJ whole genome shotgun (WGS) entry which is preliminary data.</text>
</comment>
<dbReference type="Proteomes" id="UP000765509">
    <property type="component" value="Unassembled WGS sequence"/>
</dbReference>